<comment type="caution">
    <text evidence="1">The sequence shown here is derived from an EMBL/GenBank/DDBJ whole genome shotgun (WGS) entry which is preliminary data.</text>
</comment>
<dbReference type="AlphaFoldDB" id="A0A2S9WUE3"/>
<dbReference type="Proteomes" id="UP000239532">
    <property type="component" value="Unassembled WGS sequence"/>
</dbReference>
<accession>A0A2S9WUE3</accession>
<gene>
    <name evidence="1" type="ORF">BST86_08340</name>
</gene>
<dbReference type="OrthoDB" id="663527at2"/>
<organism evidence="1 2">
    <name type="scientific">Nonlabens agnitus</name>
    <dbReference type="NCBI Taxonomy" id="870484"/>
    <lineage>
        <taxon>Bacteria</taxon>
        <taxon>Pseudomonadati</taxon>
        <taxon>Bacteroidota</taxon>
        <taxon>Flavobacteriia</taxon>
        <taxon>Flavobacteriales</taxon>
        <taxon>Flavobacteriaceae</taxon>
        <taxon>Nonlabens</taxon>
    </lineage>
</organism>
<name>A0A2S9WUE3_9FLAO</name>
<keyword evidence="2" id="KW-1185">Reference proteome</keyword>
<evidence type="ECO:0000313" key="2">
    <source>
        <dbReference type="Proteomes" id="UP000239532"/>
    </source>
</evidence>
<dbReference type="PROSITE" id="PS51257">
    <property type="entry name" value="PROKAR_LIPOPROTEIN"/>
    <property type="match status" value="1"/>
</dbReference>
<dbReference type="RefSeq" id="WP_105982880.1">
    <property type="nucleotide sequence ID" value="NZ_MQUC01000003.1"/>
</dbReference>
<sequence length="170" mass="19185">MNRNQIIAILLLVACCFSSCEKDDLCIPEELDVPRLVIVFLDARNPLLRKPVERLQVFETEENFAVSLNDTGATSLTQVDSISIPLRNDQNVTNFAFTRTSNGAVNADPINFSYTEEEVYLNRACGFTSSFLDLSLERPDEDPVNPWISNVIIRNADVISKNDIHVEIRH</sequence>
<dbReference type="InterPro" id="IPR045607">
    <property type="entry name" value="DUF6452"/>
</dbReference>
<protein>
    <submittedName>
        <fullName evidence="1">Uncharacterized protein</fullName>
    </submittedName>
</protein>
<evidence type="ECO:0000313" key="1">
    <source>
        <dbReference type="EMBL" id="PRP67107.1"/>
    </source>
</evidence>
<reference evidence="1 2" key="1">
    <citation type="submission" date="2016-11" db="EMBL/GenBank/DDBJ databases">
        <title>Trade-off between light-utilization and light-protection in marine flavobacteria.</title>
        <authorList>
            <person name="Kumagai Y."/>
        </authorList>
    </citation>
    <scope>NUCLEOTIDE SEQUENCE [LARGE SCALE GENOMIC DNA]</scope>
    <source>
        <strain evidence="1 2">JCM 17109</strain>
    </source>
</reference>
<proteinExistence type="predicted"/>
<dbReference type="EMBL" id="MQUC01000003">
    <property type="protein sequence ID" value="PRP67107.1"/>
    <property type="molecule type" value="Genomic_DNA"/>
</dbReference>
<dbReference type="Pfam" id="PF20050">
    <property type="entry name" value="DUF6452"/>
    <property type="match status" value="1"/>
</dbReference>